<dbReference type="Gene3D" id="3.40.50.1000">
    <property type="entry name" value="HAD superfamily/HAD-like"/>
    <property type="match status" value="1"/>
</dbReference>
<proteinExistence type="inferred from homology"/>
<reference evidence="10 11" key="1">
    <citation type="submission" date="2017-12" db="EMBL/GenBank/DDBJ databases">
        <title>Integrating genomic resources of turbot (Scophthalmus maximus) in depth evaluation of genetic and physical mapping variation across individuals.</title>
        <authorList>
            <person name="Martinez P."/>
        </authorList>
    </citation>
    <scope>NUCLEOTIDE SEQUENCE [LARGE SCALE GENOMIC DNA]</scope>
</reference>
<feature type="binding site" evidence="8">
    <location>
        <position position="46"/>
    </location>
    <ligand>
        <name>Mg(2+)</name>
        <dbReference type="ChEBI" id="CHEBI:18420"/>
    </ligand>
</feature>
<dbReference type="InterPro" id="IPR006384">
    <property type="entry name" value="HAD_hydro_PyrdxlP_Pase-like"/>
</dbReference>
<evidence type="ECO:0000256" key="1">
    <source>
        <dbReference type="ARBA" id="ARBA00001946"/>
    </source>
</evidence>
<dbReference type="InterPro" id="IPR016965">
    <property type="entry name" value="Pase_PHOSPHO-typ"/>
</dbReference>
<evidence type="ECO:0000256" key="6">
    <source>
        <dbReference type="PIRSR" id="PIRSR031051-1"/>
    </source>
</evidence>
<evidence type="ECO:0000256" key="3">
    <source>
        <dbReference type="ARBA" id="ARBA00022723"/>
    </source>
</evidence>
<evidence type="ECO:0000256" key="5">
    <source>
        <dbReference type="ARBA" id="ARBA00022842"/>
    </source>
</evidence>
<accession>A0A2U9CRV8</accession>
<feature type="binding site" evidence="7">
    <location>
        <position position="138"/>
    </location>
    <ligand>
        <name>substrate</name>
    </ligand>
</feature>
<dbReference type="GO" id="GO:0046872">
    <property type="term" value="F:metal ion binding"/>
    <property type="evidence" value="ECO:0007669"/>
    <property type="project" value="UniProtKB-KW"/>
</dbReference>
<organism evidence="10 11">
    <name type="scientific">Scophthalmus maximus</name>
    <name type="common">Turbot</name>
    <name type="synonym">Psetta maxima</name>
    <dbReference type="NCBI Taxonomy" id="52904"/>
    <lineage>
        <taxon>Eukaryota</taxon>
        <taxon>Metazoa</taxon>
        <taxon>Chordata</taxon>
        <taxon>Craniata</taxon>
        <taxon>Vertebrata</taxon>
        <taxon>Euteleostomi</taxon>
        <taxon>Actinopterygii</taxon>
        <taxon>Neopterygii</taxon>
        <taxon>Teleostei</taxon>
        <taxon>Neoteleostei</taxon>
        <taxon>Acanthomorphata</taxon>
        <taxon>Carangaria</taxon>
        <taxon>Pleuronectiformes</taxon>
        <taxon>Pleuronectoidei</taxon>
        <taxon>Scophthalmidae</taxon>
        <taxon>Scophthalmus</taxon>
    </lineage>
</organism>
<protein>
    <submittedName>
        <fullName evidence="10">Putative phosphoethanolamine/phosphocholine phosphatase</fullName>
    </submittedName>
</protein>
<dbReference type="NCBIfam" id="TIGR01489">
    <property type="entry name" value="DKMTPPase-SF"/>
    <property type="match status" value="1"/>
</dbReference>
<dbReference type="STRING" id="52904.ENSSMAP00000016570"/>
<feature type="binding site" evidence="8">
    <location>
        <position position="48"/>
    </location>
    <ligand>
        <name>Mg(2+)</name>
        <dbReference type="ChEBI" id="CHEBI:18420"/>
    </ligand>
</feature>
<keyword evidence="4" id="KW-0378">Hydrolase</keyword>
<comment type="cofactor">
    <cofactor evidence="1 8">
        <name>Mg(2+)</name>
        <dbReference type="ChEBI" id="CHEBI:18420"/>
    </cofactor>
</comment>
<comment type="similarity">
    <text evidence="2">Belongs to the HAD-like hydrolase superfamily. PHOSPHO family.</text>
</comment>
<name>A0A2U9CRV8_SCOMX</name>
<feature type="binding site" evidence="8">
    <location>
        <position position="219"/>
    </location>
    <ligand>
        <name>Mg(2+)</name>
        <dbReference type="ChEBI" id="CHEBI:18420"/>
    </ligand>
</feature>
<feature type="active site" description="Nucleophile" evidence="6">
    <location>
        <position position="46"/>
    </location>
</feature>
<evidence type="ECO:0000256" key="9">
    <source>
        <dbReference type="SAM" id="MobiDB-lite"/>
    </source>
</evidence>
<evidence type="ECO:0000313" key="10">
    <source>
        <dbReference type="EMBL" id="AWP19328.1"/>
    </source>
</evidence>
<dbReference type="Pfam" id="PF06888">
    <property type="entry name" value="Put_Phosphatase"/>
    <property type="match status" value="1"/>
</dbReference>
<evidence type="ECO:0000256" key="2">
    <source>
        <dbReference type="ARBA" id="ARBA00008541"/>
    </source>
</evidence>
<keyword evidence="11" id="KW-1185">Reference proteome</keyword>
<evidence type="ECO:0000256" key="8">
    <source>
        <dbReference type="PIRSR" id="PIRSR031051-3"/>
    </source>
</evidence>
<dbReference type="PANTHER" id="PTHR20889:SF2">
    <property type="entry name" value="PHOSPHOETHANOLAMINE_PHOSPHOCHOLINE PHOSPHATASE"/>
    <property type="match status" value="1"/>
</dbReference>
<evidence type="ECO:0000256" key="7">
    <source>
        <dbReference type="PIRSR" id="PIRSR031051-2"/>
    </source>
</evidence>
<keyword evidence="3 8" id="KW-0479">Metal-binding</keyword>
<dbReference type="NCBIfam" id="TIGR01488">
    <property type="entry name" value="HAD-SF-IB"/>
    <property type="match status" value="1"/>
</dbReference>
<feature type="region of interest" description="Disordered" evidence="9">
    <location>
        <begin position="1"/>
        <end position="23"/>
    </location>
</feature>
<feature type="active site" description="Proton donor" evidence="6">
    <location>
        <position position="48"/>
    </location>
</feature>
<feature type="binding site" evidence="7">
    <location>
        <position position="57"/>
    </location>
    <ligand>
        <name>substrate</name>
    </ligand>
</feature>
<evidence type="ECO:0000256" key="4">
    <source>
        <dbReference type="ARBA" id="ARBA00022801"/>
    </source>
</evidence>
<gene>
    <name evidence="10" type="ORF">SMAX5B_011182</name>
</gene>
<keyword evidence="5 8" id="KW-0460">Magnesium</keyword>
<sequence length="282" mass="32495">MGDSVFNCCSFPPRPPGEEEAPRRARRAHTMASNISSDKRFLIFFDFDETIVDETSDDMVVQAAPGQHLPGWLKDTYQPGRYNEYMQRVLAYLAEQGVTESDIRSIMEKIPSTPGMSTLFQFLRVRPPQDFEVVLLSDANTFFIESWLRRTGARQLFHRVFTNPATFNKDGRLVMRPFHSHDCPRCPDNMCKQAVLRDYVARRTQERGRPYQRLFYVGDGANDFCPALALGPRDVVFPRRDFPMHRLITETHEAMPGEFKAVTVPWASAEEVVQRLRKLVAE</sequence>
<dbReference type="InterPro" id="IPR036412">
    <property type="entry name" value="HAD-like_sf"/>
</dbReference>
<dbReference type="EMBL" id="CP026261">
    <property type="protein sequence ID" value="AWP19328.1"/>
    <property type="molecule type" value="Genomic_DNA"/>
</dbReference>
<dbReference type="SUPFAM" id="SSF56784">
    <property type="entry name" value="HAD-like"/>
    <property type="match status" value="1"/>
</dbReference>
<dbReference type="InterPro" id="IPR023214">
    <property type="entry name" value="HAD_sf"/>
</dbReference>
<dbReference type="PIRSF" id="PIRSF031051">
    <property type="entry name" value="PyrdxlP_Pase_PHOSPHO2"/>
    <property type="match status" value="1"/>
</dbReference>
<dbReference type="OrthoDB" id="10267182at2759"/>
<dbReference type="OMA" id="FHSHECQ"/>
<dbReference type="Proteomes" id="UP000246464">
    <property type="component" value="Chromosome 19"/>
</dbReference>
<dbReference type="AlphaFoldDB" id="A0A2U9CRV8"/>
<dbReference type="GO" id="GO:0016791">
    <property type="term" value="F:phosphatase activity"/>
    <property type="evidence" value="ECO:0007669"/>
    <property type="project" value="InterPro"/>
</dbReference>
<evidence type="ECO:0000313" key="11">
    <source>
        <dbReference type="Proteomes" id="UP000246464"/>
    </source>
</evidence>
<dbReference type="PANTHER" id="PTHR20889">
    <property type="entry name" value="PHOSPHATASE, ORPHAN 1, 2"/>
    <property type="match status" value="1"/>
</dbReference>